<evidence type="ECO:0000313" key="1">
    <source>
        <dbReference type="EMBL" id="MFC3608705.1"/>
    </source>
</evidence>
<evidence type="ECO:0000313" key="2">
    <source>
        <dbReference type="Proteomes" id="UP001595630"/>
    </source>
</evidence>
<dbReference type="EMBL" id="JBHRXZ010000022">
    <property type="protein sequence ID" value="MFC3608705.1"/>
    <property type="molecule type" value="Genomic_DNA"/>
</dbReference>
<organism evidence="1 2">
    <name type="scientific">Stutzerimonas tarimensis</name>
    <dbReference type="NCBI Taxonomy" id="1507735"/>
    <lineage>
        <taxon>Bacteria</taxon>
        <taxon>Pseudomonadati</taxon>
        <taxon>Pseudomonadota</taxon>
        <taxon>Gammaproteobacteria</taxon>
        <taxon>Pseudomonadales</taxon>
        <taxon>Pseudomonadaceae</taxon>
        <taxon>Stutzerimonas</taxon>
    </lineage>
</organism>
<sequence>MKQQLVELITLISSGALDERDIERIADEAALAYADPQAYLASHLGNGYEEGSRQSLGEWVLLDNLPDNVLFQAQQADELYRKIINSFGPEQPANLALPPEALTGLELLDALERIHAQLSALYPKTDGYELVEFGEPLEEGLQMVLIYTRDLPRLQALAVETGIYAAPAFENRLTELGDGEDG</sequence>
<comment type="caution">
    <text evidence="1">The sequence shown here is derived from an EMBL/GenBank/DDBJ whole genome shotgun (WGS) entry which is preliminary data.</text>
</comment>
<name>A0ABV7T6B2_9GAMM</name>
<reference evidence="2" key="1">
    <citation type="journal article" date="2019" name="Int. J. Syst. Evol. Microbiol.">
        <title>The Global Catalogue of Microorganisms (GCM) 10K type strain sequencing project: providing services to taxonomists for standard genome sequencing and annotation.</title>
        <authorList>
            <consortium name="The Broad Institute Genomics Platform"/>
            <consortium name="The Broad Institute Genome Sequencing Center for Infectious Disease"/>
            <person name="Wu L."/>
            <person name="Ma J."/>
        </authorList>
    </citation>
    <scope>NUCLEOTIDE SEQUENCE [LARGE SCALE GENOMIC DNA]</scope>
    <source>
        <strain evidence="2">KCTC 42447</strain>
    </source>
</reference>
<keyword evidence="2" id="KW-1185">Reference proteome</keyword>
<dbReference type="RefSeq" id="WP_386365487.1">
    <property type="nucleotide sequence ID" value="NZ_JBHRXZ010000022.1"/>
</dbReference>
<gene>
    <name evidence="1" type="ORF">ACFOMF_13030</name>
</gene>
<dbReference type="Proteomes" id="UP001595630">
    <property type="component" value="Unassembled WGS sequence"/>
</dbReference>
<protein>
    <recommendedName>
        <fullName evidence="3">DUF4255 domain-containing protein</fullName>
    </recommendedName>
</protein>
<proteinExistence type="predicted"/>
<evidence type="ECO:0008006" key="3">
    <source>
        <dbReference type="Google" id="ProtNLM"/>
    </source>
</evidence>
<accession>A0ABV7T6B2</accession>